<dbReference type="PANTHER" id="PTHR37423">
    <property type="entry name" value="SOLUBLE LYTIC MUREIN TRANSGLYCOSYLASE-RELATED"/>
    <property type="match status" value="1"/>
</dbReference>
<reference evidence="4 5" key="1">
    <citation type="submission" date="2013-07" db="EMBL/GenBank/DDBJ databases">
        <authorList>
            <person name="Schaap P.J."/>
            <person name="Mehboob F."/>
            <person name="Oosterkamp M.J."/>
            <person name="de Vos W.M."/>
            <person name="Stams A.J.M."/>
            <person name="Koehorst J.J."/>
        </authorList>
    </citation>
    <scope>NUCLEOTIDE SEQUENCE [LARGE SCALE GENOMIC DNA]</scope>
    <source>
        <strain evidence="4 5">AW-1</strain>
    </source>
</reference>
<dbReference type="Pfam" id="PF01464">
    <property type="entry name" value="SLT"/>
    <property type="match status" value="1"/>
</dbReference>
<evidence type="ECO:0000313" key="5">
    <source>
        <dbReference type="Proteomes" id="UP000017822"/>
    </source>
</evidence>
<evidence type="ECO:0000256" key="1">
    <source>
        <dbReference type="ARBA" id="ARBA00007734"/>
    </source>
</evidence>
<dbReference type="PATRIC" id="fig|1263865.4.peg.810"/>
<dbReference type="InterPro" id="IPR023346">
    <property type="entry name" value="Lysozyme-like_dom_sf"/>
</dbReference>
<sequence>MLSIGILLAPWASITSRSKLIMSFSLLLPTKALLAAALALCLVGTAAAEAEQDEAAELYEYLFPEAPQAPQAGVTGAPGGAVGAAPKFSGFMQDNRRSSWSQEQINAMRDAFKRAEPQPVAPPELQRGDDGSSLFGVPPSNLADSPYAELVAKYAKKRNLDPALVHQLILAESQYDPDAVSPKGNKGLMQVSDDLSRQFNIDPFDPESNIKVGTQYLADMLARFNVIDLALAAYNAGPGAVEKYNGIPPYAETQNYVSRIKAGLAKMEARNG</sequence>
<proteinExistence type="inferred from homology"/>
<protein>
    <recommendedName>
        <fullName evidence="3">Transglycosylase SLT domain-containing protein</fullName>
    </recommendedName>
</protein>
<feature type="region of interest" description="Disordered" evidence="2">
    <location>
        <begin position="115"/>
        <end position="135"/>
    </location>
</feature>
<dbReference type="InterPro" id="IPR008258">
    <property type="entry name" value="Transglycosylase_SLT_dom_1"/>
</dbReference>
<dbReference type="Proteomes" id="UP000017822">
    <property type="component" value="Unassembled WGS sequence"/>
</dbReference>
<comment type="caution">
    <text evidence="4">The sequence shown here is derived from an EMBL/GenBank/DDBJ whole genome shotgun (WGS) entry which is preliminary data.</text>
</comment>
<dbReference type="PANTHER" id="PTHR37423:SF2">
    <property type="entry name" value="MEMBRANE-BOUND LYTIC MUREIN TRANSGLYCOSYLASE C"/>
    <property type="match status" value="1"/>
</dbReference>
<comment type="similarity">
    <text evidence="1">Belongs to the transglycosylase Slt family.</text>
</comment>
<name>V4QLF5_STUCH</name>
<evidence type="ECO:0000256" key="2">
    <source>
        <dbReference type="SAM" id="MobiDB-lite"/>
    </source>
</evidence>
<organism evidence="4 5">
    <name type="scientific">Stutzerimonas chloritidismutans AW-1</name>
    <dbReference type="NCBI Taxonomy" id="1263865"/>
    <lineage>
        <taxon>Bacteria</taxon>
        <taxon>Pseudomonadati</taxon>
        <taxon>Pseudomonadota</taxon>
        <taxon>Gammaproteobacteria</taxon>
        <taxon>Pseudomonadales</taxon>
        <taxon>Pseudomonadaceae</taxon>
        <taxon>Stutzerimonas</taxon>
    </lineage>
</organism>
<dbReference type="Gene3D" id="1.10.530.10">
    <property type="match status" value="1"/>
</dbReference>
<accession>V4QLF5</accession>
<gene>
    <name evidence="4" type="ORF">F753_04135</name>
</gene>
<dbReference type="CDD" id="cd00254">
    <property type="entry name" value="LT-like"/>
    <property type="match status" value="1"/>
</dbReference>
<dbReference type="EMBL" id="AOFQ01000011">
    <property type="protein sequence ID" value="ESR00694.1"/>
    <property type="molecule type" value="Genomic_DNA"/>
</dbReference>
<evidence type="ECO:0000259" key="3">
    <source>
        <dbReference type="Pfam" id="PF01464"/>
    </source>
</evidence>
<feature type="domain" description="Transglycosylase SLT" evidence="3">
    <location>
        <begin position="150"/>
        <end position="255"/>
    </location>
</feature>
<dbReference type="SUPFAM" id="SSF53955">
    <property type="entry name" value="Lysozyme-like"/>
    <property type="match status" value="1"/>
</dbReference>
<dbReference type="AlphaFoldDB" id="V4QLF5"/>
<evidence type="ECO:0000313" key="4">
    <source>
        <dbReference type="EMBL" id="ESR00694.1"/>
    </source>
</evidence>